<dbReference type="AlphaFoldDB" id="A0A432M9L9"/>
<sequence length="307" mass="33370">MQIKVLAKTAIAFAILVGSATLPYRTHAQTSEQTTAQAEPWVSTAWLESHLHDPNLVLLQVGEESQYKSAHIPGARFVSLDDVAATSGELSLEMPTAPELRQRLQGLGISDGSRVVVYFANQQVSTATRIWFTLQSAGLGAHADLLDGGIPKWRREGRPLTDRATAVTPPGTLTPFNLQPTIVDAAFVQAHARQPGYVLIDARATMYYDGLEESGADGHHRRGHIPGARNLPFTSITNDDLTLKKPAELLALFRKAGVKPGDRVIAYCHIGQQGTAVLFAARAIGIDAVLYDGSFEDWTMRNLPVER</sequence>
<dbReference type="SMART" id="SM00450">
    <property type="entry name" value="RHOD"/>
    <property type="match status" value="2"/>
</dbReference>
<dbReference type="InterPro" id="IPR051126">
    <property type="entry name" value="Thiosulfate_sulfurtransferase"/>
</dbReference>
<evidence type="ECO:0000256" key="1">
    <source>
        <dbReference type="ARBA" id="ARBA00022737"/>
    </source>
</evidence>
<protein>
    <submittedName>
        <fullName evidence="4">Sulfurtransferase</fullName>
    </submittedName>
</protein>
<evidence type="ECO:0000256" key="2">
    <source>
        <dbReference type="SAM" id="SignalP"/>
    </source>
</evidence>
<keyword evidence="2" id="KW-0732">Signal</keyword>
<dbReference type="SUPFAM" id="SSF52821">
    <property type="entry name" value="Rhodanese/Cell cycle control phosphatase"/>
    <property type="match status" value="2"/>
</dbReference>
<dbReference type="PANTHER" id="PTHR43855:SF1">
    <property type="entry name" value="THIOSULFATE SULFURTRANSFERASE"/>
    <property type="match status" value="1"/>
</dbReference>
<dbReference type="OrthoDB" id="9781034at2"/>
<feature type="domain" description="Rhodanese" evidence="3">
    <location>
        <begin position="52"/>
        <end position="162"/>
    </location>
</feature>
<comment type="caution">
    <text evidence="4">The sequence shown here is derived from an EMBL/GenBank/DDBJ whole genome shotgun (WGS) entry which is preliminary data.</text>
</comment>
<keyword evidence="5" id="KW-1185">Reference proteome</keyword>
<feature type="signal peptide" evidence="2">
    <location>
        <begin position="1"/>
        <end position="28"/>
    </location>
</feature>
<dbReference type="RefSeq" id="WP_126683307.1">
    <property type="nucleotide sequence ID" value="NZ_RYYV01000002.1"/>
</dbReference>
<proteinExistence type="predicted"/>
<dbReference type="Pfam" id="PF00581">
    <property type="entry name" value="Rhodanese"/>
    <property type="match status" value="2"/>
</dbReference>
<dbReference type="EMBL" id="RYYV01000002">
    <property type="protein sequence ID" value="RUL78847.1"/>
    <property type="molecule type" value="Genomic_DNA"/>
</dbReference>
<organism evidence="4 5">
    <name type="scientific">Dyella choica</name>
    <dbReference type="NCBI Taxonomy" id="1927959"/>
    <lineage>
        <taxon>Bacteria</taxon>
        <taxon>Pseudomonadati</taxon>
        <taxon>Pseudomonadota</taxon>
        <taxon>Gammaproteobacteria</taxon>
        <taxon>Lysobacterales</taxon>
        <taxon>Rhodanobacteraceae</taxon>
        <taxon>Dyella</taxon>
    </lineage>
</organism>
<dbReference type="CDD" id="cd01449">
    <property type="entry name" value="TST_Repeat_2"/>
    <property type="match status" value="1"/>
</dbReference>
<accession>A0A432M9L9</accession>
<evidence type="ECO:0000259" key="3">
    <source>
        <dbReference type="PROSITE" id="PS50206"/>
    </source>
</evidence>
<dbReference type="Gene3D" id="3.40.250.10">
    <property type="entry name" value="Rhodanese-like domain"/>
    <property type="match status" value="2"/>
</dbReference>
<evidence type="ECO:0000313" key="4">
    <source>
        <dbReference type="EMBL" id="RUL78847.1"/>
    </source>
</evidence>
<dbReference type="PROSITE" id="PS00380">
    <property type="entry name" value="RHODANESE_1"/>
    <property type="match status" value="1"/>
</dbReference>
<dbReference type="Proteomes" id="UP000274358">
    <property type="component" value="Unassembled WGS sequence"/>
</dbReference>
<dbReference type="InterPro" id="IPR001307">
    <property type="entry name" value="Thiosulphate_STrfase_CS"/>
</dbReference>
<dbReference type="PANTHER" id="PTHR43855">
    <property type="entry name" value="THIOSULFATE SULFURTRANSFERASE"/>
    <property type="match status" value="1"/>
</dbReference>
<gene>
    <name evidence="4" type="ORF">EKH80_03315</name>
</gene>
<reference evidence="4 5" key="1">
    <citation type="submission" date="2018-12" db="EMBL/GenBank/DDBJ databases">
        <title>Dyella dinghuensis sp. nov. DHOA06 and Dyella choica sp. nov. 4M-K27, isolated from forest soil.</title>
        <authorList>
            <person name="Qiu L.-H."/>
            <person name="Gao Z.-H."/>
        </authorList>
    </citation>
    <scope>NUCLEOTIDE SEQUENCE [LARGE SCALE GENOMIC DNA]</scope>
    <source>
        <strain evidence="4 5">4M-K27</strain>
    </source>
</reference>
<dbReference type="GO" id="GO:0004792">
    <property type="term" value="F:thiosulfate-cyanide sulfurtransferase activity"/>
    <property type="evidence" value="ECO:0007669"/>
    <property type="project" value="InterPro"/>
</dbReference>
<feature type="chain" id="PRO_5019422142" evidence="2">
    <location>
        <begin position="29"/>
        <end position="307"/>
    </location>
</feature>
<feature type="domain" description="Rhodanese" evidence="3">
    <location>
        <begin position="193"/>
        <end position="307"/>
    </location>
</feature>
<name>A0A432M9L9_9GAMM</name>
<dbReference type="InterPro" id="IPR001763">
    <property type="entry name" value="Rhodanese-like_dom"/>
</dbReference>
<dbReference type="PROSITE" id="PS50206">
    <property type="entry name" value="RHODANESE_3"/>
    <property type="match status" value="2"/>
</dbReference>
<dbReference type="CDD" id="cd01448">
    <property type="entry name" value="TST_Repeat_1"/>
    <property type="match status" value="1"/>
</dbReference>
<keyword evidence="4" id="KW-0808">Transferase</keyword>
<dbReference type="InterPro" id="IPR036873">
    <property type="entry name" value="Rhodanese-like_dom_sf"/>
</dbReference>
<evidence type="ECO:0000313" key="5">
    <source>
        <dbReference type="Proteomes" id="UP000274358"/>
    </source>
</evidence>
<keyword evidence="1" id="KW-0677">Repeat</keyword>